<dbReference type="EMBL" id="VWSF01000009">
    <property type="protein sequence ID" value="KAA5545076.1"/>
    <property type="molecule type" value="Genomic_DNA"/>
</dbReference>
<dbReference type="InterPro" id="IPR018060">
    <property type="entry name" value="HTH_AraC"/>
</dbReference>
<sequence length="292" mass="33853">MPKKPLPIYQIHDFTEASRQGPGFYLNRFEAHLKQHAFIQKPHKHNFYIILLITQGSGTHTIDFKTYPVNPHTLFFLSPGQVHAWQLAADTAGYILFFNQDFYRLVQPLGKIYRFPFFNTLLPKPTLMLPTGHVKPVTTIIQQMAAEQLNQQPQWDNAVASYLNILLILLSRVYQAQYGSRQPAFNANTPWEQLEELLEQHYKQHQPVSFYAEKMHLTAKQLNDLGKNIAGKTLSELLQERILLEARRLLTHSSLTITQIAAELGYFDNSYFARFFKKHIGQTPEAFRQLLT</sequence>
<proteinExistence type="predicted"/>
<dbReference type="SUPFAM" id="SSF51215">
    <property type="entry name" value="Regulatory protein AraC"/>
    <property type="match status" value="1"/>
</dbReference>
<keyword evidence="2" id="KW-0238">DNA-binding</keyword>
<keyword evidence="6" id="KW-1185">Reference proteome</keyword>
<dbReference type="PANTHER" id="PTHR43280">
    <property type="entry name" value="ARAC-FAMILY TRANSCRIPTIONAL REGULATOR"/>
    <property type="match status" value="1"/>
</dbReference>
<comment type="caution">
    <text evidence="5">The sequence shown here is derived from an EMBL/GenBank/DDBJ whole genome shotgun (WGS) entry which is preliminary data.</text>
</comment>
<evidence type="ECO:0000256" key="3">
    <source>
        <dbReference type="ARBA" id="ARBA00023163"/>
    </source>
</evidence>
<dbReference type="InterPro" id="IPR037923">
    <property type="entry name" value="HTH-like"/>
</dbReference>
<accession>A0A5M6DFA0</accession>
<dbReference type="Pfam" id="PF12833">
    <property type="entry name" value="HTH_18"/>
    <property type="match status" value="1"/>
</dbReference>
<dbReference type="PROSITE" id="PS01124">
    <property type="entry name" value="HTH_ARAC_FAMILY_2"/>
    <property type="match status" value="1"/>
</dbReference>
<dbReference type="Pfam" id="PF02311">
    <property type="entry name" value="AraC_binding"/>
    <property type="match status" value="1"/>
</dbReference>
<dbReference type="InterPro" id="IPR009057">
    <property type="entry name" value="Homeodomain-like_sf"/>
</dbReference>
<dbReference type="InterPro" id="IPR014710">
    <property type="entry name" value="RmlC-like_jellyroll"/>
</dbReference>
<dbReference type="SUPFAM" id="SSF46689">
    <property type="entry name" value="Homeodomain-like"/>
    <property type="match status" value="1"/>
</dbReference>
<evidence type="ECO:0000259" key="4">
    <source>
        <dbReference type="PROSITE" id="PS01124"/>
    </source>
</evidence>
<evidence type="ECO:0000313" key="6">
    <source>
        <dbReference type="Proteomes" id="UP000323426"/>
    </source>
</evidence>
<dbReference type="SMART" id="SM00342">
    <property type="entry name" value="HTH_ARAC"/>
    <property type="match status" value="1"/>
</dbReference>
<dbReference type="Gene3D" id="1.10.10.60">
    <property type="entry name" value="Homeodomain-like"/>
    <property type="match status" value="1"/>
</dbReference>
<dbReference type="InterPro" id="IPR020449">
    <property type="entry name" value="Tscrpt_reg_AraC-type_HTH"/>
</dbReference>
<dbReference type="Proteomes" id="UP000323426">
    <property type="component" value="Unassembled WGS sequence"/>
</dbReference>
<dbReference type="GO" id="GO:0043565">
    <property type="term" value="F:sequence-specific DNA binding"/>
    <property type="evidence" value="ECO:0007669"/>
    <property type="project" value="InterPro"/>
</dbReference>
<keyword evidence="3" id="KW-0804">Transcription</keyword>
<dbReference type="GO" id="GO:0003700">
    <property type="term" value="F:DNA-binding transcription factor activity"/>
    <property type="evidence" value="ECO:0007669"/>
    <property type="project" value="InterPro"/>
</dbReference>
<evidence type="ECO:0000256" key="1">
    <source>
        <dbReference type="ARBA" id="ARBA00023015"/>
    </source>
</evidence>
<dbReference type="PRINTS" id="PR00032">
    <property type="entry name" value="HTHARAC"/>
</dbReference>
<organism evidence="5 6">
    <name type="scientific">Adhaeribacter rhizoryzae</name>
    <dbReference type="NCBI Taxonomy" id="2607907"/>
    <lineage>
        <taxon>Bacteria</taxon>
        <taxon>Pseudomonadati</taxon>
        <taxon>Bacteroidota</taxon>
        <taxon>Cytophagia</taxon>
        <taxon>Cytophagales</taxon>
        <taxon>Hymenobacteraceae</taxon>
        <taxon>Adhaeribacter</taxon>
    </lineage>
</organism>
<protein>
    <submittedName>
        <fullName evidence="5">Helix-turn-helix domain-containing protein</fullName>
    </submittedName>
</protein>
<dbReference type="InterPro" id="IPR003313">
    <property type="entry name" value="AraC-bd"/>
</dbReference>
<evidence type="ECO:0000313" key="5">
    <source>
        <dbReference type="EMBL" id="KAA5545076.1"/>
    </source>
</evidence>
<dbReference type="PANTHER" id="PTHR43280:SF32">
    <property type="entry name" value="TRANSCRIPTIONAL REGULATORY PROTEIN"/>
    <property type="match status" value="1"/>
</dbReference>
<name>A0A5M6DFA0_9BACT</name>
<dbReference type="RefSeq" id="WP_150088959.1">
    <property type="nucleotide sequence ID" value="NZ_VWSF01000009.1"/>
</dbReference>
<gene>
    <name evidence="5" type="ORF">F0145_13570</name>
</gene>
<feature type="domain" description="HTH araC/xylS-type" evidence="4">
    <location>
        <begin position="192"/>
        <end position="290"/>
    </location>
</feature>
<evidence type="ECO:0000256" key="2">
    <source>
        <dbReference type="ARBA" id="ARBA00023125"/>
    </source>
</evidence>
<dbReference type="Gene3D" id="2.60.120.10">
    <property type="entry name" value="Jelly Rolls"/>
    <property type="match status" value="1"/>
</dbReference>
<reference evidence="5 6" key="1">
    <citation type="submission" date="2019-09" db="EMBL/GenBank/DDBJ databases">
        <title>Genome sequence and assembly of Adhaeribacter sp.</title>
        <authorList>
            <person name="Chhetri G."/>
        </authorList>
    </citation>
    <scope>NUCLEOTIDE SEQUENCE [LARGE SCALE GENOMIC DNA]</scope>
    <source>
        <strain evidence="5 6">DK36</strain>
    </source>
</reference>
<keyword evidence="1" id="KW-0805">Transcription regulation</keyword>
<dbReference type="AlphaFoldDB" id="A0A5M6DFA0"/>